<keyword evidence="7" id="KW-1185">Reference proteome</keyword>
<reference evidence="6 7" key="1">
    <citation type="journal article" date="2016" name="Mol. Biol. Evol.">
        <title>Genome-Wide Survey of Gut Fungi (Harpellales) Reveals the First Horizontally Transferred Ubiquitin Gene from a Mosquito Host.</title>
        <authorList>
            <person name="Wang Y."/>
            <person name="White M.M."/>
            <person name="Kvist S."/>
            <person name="Moncalvo J.M."/>
        </authorList>
    </citation>
    <scope>NUCLEOTIDE SEQUENCE [LARGE SCALE GENOMIC DNA]</scope>
    <source>
        <strain evidence="6 7">ALG-7-W6</strain>
    </source>
</reference>
<dbReference type="PROSITE" id="PS00455">
    <property type="entry name" value="AMP_BINDING"/>
    <property type="match status" value="1"/>
</dbReference>
<evidence type="ECO:0000259" key="5">
    <source>
        <dbReference type="Pfam" id="PF13193"/>
    </source>
</evidence>
<dbReference type="CDD" id="cd05911">
    <property type="entry name" value="Firefly_Luc_like"/>
    <property type="match status" value="1"/>
</dbReference>
<dbReference type="STRING" id="133383.A0A1R0H7G0"/>
<keyword evidence="3" id="KW-1133">Transmembrane helix</keyword>
<accession>A0A1R0H7G0</accession>
<dbReference type="AlphaFoldDB" id="A0A1R0H7G0"/>
<feature type="domain" description="AMP-binding enzyme C-terminal" evidence="5">
    <location>
        <begin position="456"/>
        <end position="541"/>
    </location>
</feature>
<dbReference type="PANTHER" id="PTHR24096">
    <property type="entry name" value="LONG-CHAIN-FATTY-ACID--COA LIGASE"/>
    <property type="match status" value="1"/>
</dbReference>
<feature type="domain" description="AMP-dependent synthetase/ligase" evidence="4">
    <location>
        <begin position="45"/>
        <end position="405"/>
    </location>
</feature>
<dbReference type="OrthoDB" id="10253115at2759"/>
<dbReference type="Proteomes" id="UP000187455">
    <property type="component" value="Unassembled WGS sequence"/>
</dbReference>
<keyword evidence="3" id="KW-0812">Transmembrane</keyword>
<evidence type="ECO:0000256" key="1">
    <source>
        <dbReference type="ARBA" id="ARBA00006432"/>
    </source>
</evidence>
<comment type="similarity">
    <text evidence="1">Belongs to the ATP-dependent AMP-binding enzyme family.</text>
</comment>
<proteinExistence type="inferred from homology"/>
<evidence type="ECO:0000313" key="6">
    <source>
        <dbReference type="EMBL" id="OLY85115.1"/>
    </source>
</evidence>
<dbReference type="InterPro" id="IPR020845">
    <property type="entry name" value="AMP-binding_CS"/>
</dbReference>
<keyword evidence="2 6" id="KW-0436">Ligase</keyword>
<evidence type="ECO:0000256" key="3">
    <source>
        <dbReference type="SAM" id="Phobius"/>
    </source>
</evidence>
<dbReference type="Pfam" id="PF00501">
    <property type="entry name" value="AMP-binding"/>
    <property type="match status" value="1"/>
</dbReference>
<dbReference type="SUPFAM" id="SSF56801">
    <property type="entry name" value="Acetyl-CoA synthetase-like"/>
    <property type="match status" value="1"/>
</dbReference>
<comment type="caution">
    <text evidence="6">The sequence shown here is derived from an EMBL/GenBank/DDBJ whole genome shotgun (WGS) entry which is preliminary data.</text>
</comment>
<sequence>MIFNSRIPDVFIPNVDISTYCLSKGKASHDSLMMKTDYCIKDYYTKRSFSIIDLEVYSAGLASGLMNNLNFKKDDVLAIFSQNSIFYPIAIFGTLMTGGVVTLANPTYNARELAHQLKDSGATIIATQSALLDTVKGAISLGNFDIPDSKIMLIDTCKNEADEAQHISDIYSDLPFTRYIINDQFEAENKIAVLSYSSGTTGLSKGVMLTHKNILTSVIITSDFSYADGQYDRSVAPPVFVSMLPFYHIYGLVANLFIGIVYSIGMVVLPKFDIHSFLKLIQDERVTFAHIVPPTIVSMINEPATGKYDLSSLRFAMTGAAPLGKEVLARFCQKFKNVSIIRSYGLTEASPTICISGKNYPFDGSSGVLLSNTQAKVVDENGVIVGVGQVGELCFRGTNIMKGYLNNPKSTKDTIDSDGFLHTGDIGYLDEKTNIFIVDRMKELIKYKGFQVAPAELESLLLLHDDVAESAVIGIYHENMATELPKAFVTLTSLNTTLTGSQKIEKANQVLTWINGQVAPHKKLRGGIQVVDVIPKSASGKILRRELRDAEKKKLYSLEKASKL</sequence>
<dbReference type="Gene3D" id="3.30.300.30">
    <property type="match status" value="1"/>
</dbReference>
<dbReference type="InterPro" id="IPR042099">
    <property type="entry name" value="ANL_N_sf"/>
</dbReference>
<dbReference type="Pfam" id="PF13193">
    <property type="entry name" value="AMP-binding_C"/>
    <property type="match status" value="1"/>
</dbReference>
<feature type="transmembrane region" description="Helical" evidence="3">
    <location>
        <begin position="247"/>
        <end position="269"/>
    </location>
</feature>
<evidence type="ECO:0000259" key="4">
    <source>
        <dbReference type="Pfam" id="PF00501"/>
    </source>
</evidence>
<dbReference type="EMBL" id="LSSL01000230">
    <property type="protein sequence ID" value="OLY85115.1"/>
    <property type="molecule type" value="Genomic_DNA"/>
</dbReference>
<gene>
    <name evidence="6" type="ORF">AYI68_g695</name>
</gene>
<keyword evidence="3" id="KW-0472">Membrane</keyword>
<dbReference type="InterPro" id="IPR025110">
    <property type="entry name" value="AMP-bd_C"/>
</dbReference>
<dbReference type="InterPro" id="IPR045851">
    <property type="entry name" value="AMP-bd_C_sf"/>
</dbReference>
<dbReference type="Gene3D" id="3.40.50.12780">
    <property type="entry name" value="N-terminal domain of ligase-like"/>
    <property type="match status" value="1"/>
</dbReference>
<evidence type="ECO:0000313" key="7">
    <source>
        <dbReference type="Proteomes" id="UP000187455"/>
    </source>
</evidence>
<dbReference type="PANTHER" id="PTHR24096:SF149">
    <property type="entry name" value="AMP-BINDING DOMAIN-CONTAINING PROTEIN-RELATED"/>
    <property type="match status" value="1"/>
</dbReference>
<name>A0A1R0H7G0_9FUNG</name>
<dbReference type="GO" id="GO:0016405">
    <property type="term" value="F:CoA-ligase activity"/>
    <property type="evidence" value="ECO:0007669"/>
    <property type="project" value="TreeGrafter"/>
</dbReference>
<protein>
    <submittedName>
        <fullName evidence="6">4-coumarate-CoA ligase 1</fullName>
    </submittedName>
</protein>
<dbReference type="InterPro" id="IPR000873">
    <property type="entry name" value="AMP-dep_synth/lig_dom"/>
</dbReference>
<organism evidence="6 7">
    <name type="scientific">Smittium mucronatum</name>
    <dbReference type="NCBI Taxonomy" id="133383"/>
    <lineage>
        <taxon>Eukaryota</taxon>
        <taxon>Fungi</taxon>
        <taxon>Fungi incertae sedis</taxon>
        <taxon>Zoopagomycota</taxon>
        <taxon>Kickxellomycotina</taxon>
        <taxon>Harpellomycetes</taxon>
        <taxon>Harpellales</taxon>
        <taxon>Legeriomycetaceae</taxon>
        <taxon>Smittium</taxon>
    </lineage>
</organism>
<evidence type="ECO:0000256" key="2">
    <source>
        <dbReference type="ARBA" id="ARBA00022598"/>
    </source>
</evidence>